<keyword evidence="2" id="KW-0812">Transmembrane</keyword>
<reference evidence="4 5" key="1">
    <citation type="submission" date="2024-04" db="EMBL/GenBank/DDBJ databases">
        <authorList>
            <person name="Rising A."/>
            <person name="Reimegard J."/>
            <person name="Sonavane S."/>
            <person name="Akerstrom W."/>
            <person name="Nylinder S."/>
            <person name="Hedman E."/>
            <person name="Kallberg Y."/>
        </authorList>
    </citation>
    <scope>NUCLEOTIDE SEQUENCE [LARGE SCALE GENOMIC DNA]</scope>
</reference>
<feature type="domain" description="ZP" evidence="3">
    <location>
        <begin position="11"/>
        <end position="265"/>
    </location>
</feature>
<dbReference type="PANTHER" id="PTHR22907:SF46">
    <property type="entry name" value="ZP DOMAIN-CONTAINING PROTEIN"/>
    <property type="match status" value="1"/>
</dbReference>
<gene>
    <name evidence="4" type="ORF">LARSCL_LOCUS4597</name>
</gene>
<dbReference type="AlphaFoldDB" id="A0AAV1ZCB2"/>
<proteinExistence type="predicted"/>
<keyword evidence="2" id="KW-0472">Membrane</keyword>
<keyword evidence="1" id="KW-0732">Signal</keyword>
<dbReference type="PANTHER" id="PTHR22907">
    <property type="entry name" value="GH04558P"/>
    <property type="match status" value="1"/>
</dbReference>
<feature type="transmembrane region" description="Helical" evidence="2">
    <location>
        <begin position="348"/>
        <end position="367"/>
    </location>
</feature>
<keyword evidence="5" id="KW-1185">Reference proteome</keyword>
<dbReference type="SMART" id="SM00241">
    <property type="entry name" value="ZP"/>
    <property type="match status" value="1"/>
</dbReference>
<evidence type="ECO:0000256" key="2">
    <source>
        <dbReference type="SAM" id="Phobius"/>
    </source>
</evidence>
<evidence type="ECO:0000259" key="3">
    <source>
        <dbReference type="PROSITE" id="PS51034"/>
    </source>
</evidence>
<protein>
    <recommendedName>
        <fullName evidence="3">ZP domain-containing protein</fullName>
    </recommendedName>
</protein>
<accession>A0AAV1ZCB2</accession>
<keyword evidence="2" id="KW-1133">Transmembrane helix</keyword>
<name>A0AAV1ZCB2_9ARAC</name>
<dbReference type="PROSITE" id="PS51034">
    <property type="entry name" value="ZP_2"/>
    <property type="match status" value="1"/>
</dbReference>
<comment type="caution">
    <text evidence="4">The sequence shown here is derived from an EMBL/GenBank/DDBJ whole genome shotgun (WGS) entry which is preliminary data.</text>
</comment>
<dbReference type="Proteomes" id="UP001497382">
    <property type="component" value="Unassembled WGS sequence"/>
</dbReference>
<evidence type="ECO:0000313" key="4">
    <source>
        <dbReference type="EMBL" id="CAL1269174.1"/>
    </source>
</evidence>
<sequence length="374" mass="42225">MNTPHIEYNVTCSPKWMIVTVSVNSTSAQVYLERLKTYPDCQAELLEGLHVFRLPLDNIYSCGTTRMLNKITGVRIYYHRVIVEEPQEELQMILVTCSIPPTHNTSDPEVVHRTRRNTLPENFVEPDYVNITDYIVASAPVPYLNIAVRQHGKIMDTTLNVQPGTPLEMLIYLDRKSADTYGLLTSFLKVTDSSPNQEEVIIMNGCSIDPYIFGNFQSLENGDALSAKFRAFKFPDANYVLFVGTVSVCLQQCRGVPCGNGQLGYGRRRRRAIPTDLPPDPNKVFEVEMTTFLKVEYSEDHFTLNKGALKGAFEPRMNVSHVNMTQETNSSVSTANEVAALYRNSATYLHPSSLTFVTLATVIFLMMHASRMWK</sequence>
<dbReference type="EMBL" id="CAXIEN010000039">
    <property type="protein sequence ID" value="CAL1269174.1"/>
    <property type="molecule type" value="Genomic_DNA"/>
</dbReference>
<dbReference type="InterPro" id="IPR001507">
    <property type="entry name" value="ZP_dom"/>
</dbReference>
<organism evidence="4 5">
    <name type="scientific">Larinioides sclopetarius</name>
    <dbReference type="NCBI Taxonomy" id="280406"/>
    <lineage>
        <taxon>Eukaryota</taxon>
        <taxon>Metazoa</taxon>
        <taxon>Ecdysozoa</taxon>
        <taxon>Arthropoda</taxon>
        <taxon>Chelicerata</taxon>
        <taxon>Arachnida</taxon>
        <taxon>Araneae</taxon>
        <taxon>Araneomorphae</taxon>
        <taxon>Entelegynae</taxon>
        <taxon>Araneoidea</taxon>
        <taxon>Araneidae</taxon>
        <taxon>Larinioides</taxon>
    </lineage>
</organism>
<dbReference type="InterPro" id="IPR051962">
    <property type="entry name" value="Cuticlin"/>
</dbReference>
<evidence type="ECO:0000313" key="5">
    <source>
        <dbReference type="Proteomes" id="UP001497382"/>
    </source>
</evidence>
<evidence type="ECO:0000256" key="1">
    <source>
        <dbReference type="ARBA" id="ARBA00022729"/>
    </source>
</evidence>